<dbReference type="GO" id="GO:0000978">
    <property type="term" value="F:RNA polymerase II cis-regulatory region sequence-specific DNA binding"/>
    <property type="evidence" value="ECO:0007669"/>
    <property type="project" value="TreeGrafter"/>
</dbReference>
<dbReference type="AlphaFoldDB" id="A0A9N9X2K5"/>
<dbReference type="InterPro" id="IPR001356">
    <property type="entry name" value="HD"/>
</dbReference>
<feature type="region of interest" description="Disordered" evidence="7">
    <location>
        <begin position="1"/>
        <end position="22"/>
    </location>
</feature>
<gene>
    <name evidence="9" type="ORF">PHAECO_LOCUS10754</name>
</gene>
<comment type="subcellular location">
    <subcellularLocation>
        <location evidence="1 5 6">Nucleus</location>
    </subcellularLocation>
</comment>
<evidence type="ECO:0000256" key="1">
    <source>
        <dbReference type="ARBA" id="ARBA00004123"/>
    </source>
</evidence>
<dbReference type="Pfam" id="PF00046">
    <property type="entry name" value="Homeodomain"/>
    <property type="match status" value="1"/>
</dbReference>
<keyword evidence="10" id="KW-1185">Reference proteome</keyword>
<evidence type="ECO:0000256" key="7">
    <source>
        <dbReference type="SAM" id="MobiDB-lite"/>
    </source>
</evidence>
<evidence type="ECO:0000313" key="10">
    <source>
        <dbReference type="Proteomes" id="UP001153737"/>
    </source>
</evidence>
<dbReference type="InterPro" id="IPR009057">
    <property type="entry name" value="Homeodomain-like_sf"/>
</dbReference>
<evidence type="ECO:0000256" key="3">
    <source>
        <dbReference type="ARBA" id="ARBA00023155"/>
    </source>
</evidence>
<dbReference type="Gene3D" id="1.10.10.60">
    <property type="entry name" value="Homeodomain-like"/>
    <property type="match status" value="1"/>
</dbReference>
<reference evidence="9" key="2">
    <citation type="submission" date="2022-10" db="EMBL/GenBank/DDBJ databases">
        <authorList>
            <consortium name="ENA_rothamsted_submissions"/>
            <consortium name="culmorum"/>
            <person name="King R."/>
        </authorList>
    </citation>
    <scope>NUCLEOTIDE SEQUENCE</scope>
</reference>
<dbReference type="PROSITE" id="PS00027">
    <property type="entry name" value="HOMEOBOX_1"/>
    <property type="match status" value="1"/>
</dbReference>
<dbReference type="PROSITE" id="PS50071">
    <property type="entry name" value="HOMEOBOX_2"/>
    <property type="match status" value="1"/>
</dbReference>
<dbReference type="Proteomes" id="UP001153737">
    <property type="component" value="Chromosome 7"/>
</dbReference>
<dbReference type="InterPro" id="IPR020479">
    <property type="entry name" value="HD_metazoa"/>
</dbReference>
<evidence type="ECO:0000313" key="9">
    <source>
        <dbReference type="EMBL" id="CAG9823875.1"/>
    </source>
</evidence>
<dbReference type="PRINTS" id="PR00024">
    <property type="entry name" value="HOMEOBOX"/>
</dbReference>
<evidence type="ECO:0000256" key="2">
    <source>
        <dbReference type="ARBA" id="ARBA00023125"/>
    </source>
</evidence>
<dbReference type="SUPFAM" id="SSF46689">
    <property type="entry name" value="Homeodomain-like"/>
    <property type="match status" value="1"/>
</dbReference>
<dbReference type="PANTHER" id="PTHR45664">
    <property type="entry name" value="PROTEIN ZERKNUELLT 1-RELATED"/>
    <property type="match status" value="1"/>
</dbReference>
<dbReference type="CDD" id="cd00086">
    <property type="entry name" value="homeodomain"/>
    <property type="match status" value="1"/>
</dbReference>
<evidence type="ECO:0000256" key="4">
    <source>
        <dbReference type="ARBA" id="ARBA00023242"/>
    </source>
</evidence>
<organism evidence="9 10">
    <name type="scientific">Phaedon cochleariae</name>
    <name type="common">Mustard beetle</name>
    <dbReference type="NCBI Taxonomy" id="80249"/>
    <lineage>
        <taxon>Eukaryota</taxon>
        <taxon>Metazoa</taxon>
        <taxon>Ecdysozoa</taxon>
        <taxon>Arthropoda</taxon>
        <taxon>Hexapoda</taxon>
        <taxon>Insecta</taxon>
        <taxon>Pterygota</taxon>
        <taxon>Neoptera</taxon>
        <taxon>Endopterygota</taxon>
        <taxon>Coleoptera</taxon>
        <taxon>Polyphaga</taxon>
        <taxon>Cucujiformia</taxon>
        <taxon>Chrysomeloidea</taxon>
        <taxon>Chrysomelidae</taxon>
        <taxon>Chrysomelinae</taxon>
        <taxon>Chrysomelini</taxon>
        <taxon>Phaedon</taxon>
    </lineage>
</organism>
<proteinExistence type="predicted"/>
<dbReference type="SMART" id="SM00389">
    <property type="entry name" value="HOX"/>
    <property type="match status" value="1"/>
</dbReference>
<keyword evidence="3 5" id="KW-0371">Homeobox</keyword>
<dbReference type="GO" id="GO:0005634">
    <property type="term" value="C:nucleus"/>
    <property type="evidence" value="ECO:0007669"/>
    <property type="project" value="UniProtKB-SubCell"/>
</dbReference>
<keyword evidence="2 5" id="KW-0238">DNA-binding</keyword>
<sequence>MALSLEQSSSENNSDSDSVSNHSFQHLTVGSDRDVQVANNVKVMYSFFGKIKELDELQYGSFNPTNNLNIMETKNADIRESSVYQNNVSESQHGKARKTCSLRRVRTAYSTEQLVQLEKEFHYNKYLCRQRRIQLSQALNLTERQIKIWFQNRRMKMKKEEYNSSSSSKVFENFRQKPTIKAENADIVNRLLNHSALVQSRFHNFEGFYQKHENELDDVPKLPTQLEKFDSVASFNPVTLHNECYNSNPYHNNLNVIYPDREEVPNYNSQCSQQFNYNSCEDQTNYLKSENQNNGSNYYSVDYNVFDESFVTNQYVNTLTSFAFS</sequence>
<keyword evidence="4 5" id="KW-0539">Nucleus</keyword>
<dbReference type="EMBL" id="OU896713">
    <property type="protein sequence ID" value="CAG9823875.1"/>
    <property type="molecule type" value="Genomic_DNA"/>
</dbReference>
<dbReference type="InterPro" id="IPR017970">
    <property type="entry name" value="Homeobox_CS"/>
</dbReference>
<evidence type="ECO:0000256" key="6">
    <source>
        <dbReference type="RuleBase" id="RU000682"/>
    </source>
</evidence>
<dbReference type="GO" id="GO:0045944">
    <property type="term" value="P:positive regulation of transcription by RNA polymerase II"/>
    <property type="evidence" value="ECO:0007669"/>
    <property type="project" value="UniProtKB-ARBA"/>
</dbReference>
<name>A0A9N9X2K5_PHACE</name>
<protein>
    <recommendedName>
        <fullName evidence="8">Homeobox domain-containing protein</fullName>
    </recommendedName>
</protein>
<dbReference type="OrthoDB" id="6769713at2759"/>
<evidence type="ECO:0000259" key="8">
    <source>
        <dbReference type="PROSITE" id="PS50071"/>
    </source>
</evidence>
<feature type="DNA-binding region" description="Homeobox" evidence="5">
    <location>
        <begin position="102"/>
        <end position="161"/>
    </location>
</feature>
<dbReference type="GO" id="GO:0000981">
    <property type="term" value="F:DNA-binding transcription factor activity, RNA polymerase II-specific"/>
    <property type="evidence" value="ECO:0007669"/>
    <property type="project" value="InterPro"/>
</dbReference>
<evidence type="ECO:0000256" key="5">
    <source>
        <dbReference type="PROSITE-ProRule" id="PRU00108"/>
    </source>
</evidence>
<reference evidence="9" key="1">
    <citation type="submission" date="2022-01" db="EMBL/GenBank/DDBJ databases">
        <authorList>
            <person name="King R."/>
        </authorList>
    </citation>
    <scope>NUCLEOTIDE SEQUENCE</scope>
</reference>
<dbReference type="PANTHER" id="PTHR45664:SF12">
    <property type="entry name" value="PANCREAS_DUODENUM HOMEOBOX PROTEIN 1"/>
    <property type="match status" value="1"/>
</dbReference>
<accession>A0A9N9X2K5</accession>
<feature type="domain" description="Homeobox" evidence="8">
    <location>
        <begin position="100"/>
        <end position="160"/>
    </location>
</feature>